<reference evidence="2" key="1">
    <citation type="submission" date="2016-11" db="UniProtKB">
        <authorList>
            <consortium name="WormBaseParasite"/>
        </authorList>
    </citation>
    <scope>IDENTIFICATION</scope>
</reference>
<dbReference type="WBParaSite" id="maker-uti_cns_0008665-snap-gene-0.5-mRNA-1">
    <property type="protein sequence ID" value="maker-uti_cns_0008665-snap-gene-0.5-mRNA-1"/>
    <property type="gene ID" value="maker-uti_cns_0008665-snap-gene-0.5"/>
</dbReference>
<dbReference type="Gene3D" id="2.60.120.260">
    <property type="entry name" value="Galactose-binding domain-like"/>
    <property type="match status" value="1"/>
</dbReference>
<dbReference type="InterPro" id="IPR008979">
    <property type="entry name" value="Galactose-bd-like_sf"/>
</dbReference>
<keyword evidence="1" id="KW-1185">Reference proteome</keyword>
<dbReference type="PANTHER" id="PTHR45713:SF6">
    <property type="entry name" value="F5_8 TYPE C DOMAIN-CONTAINING PROTEIN"/>
    <property type="match status" value="1"/>
</dbReference>
<name>A0A1I8HXQ9_9PLAT</name>
<evidence type="ECO:0000313" key="2">
    <source>
        <dbReference type="WBParaSite" id="maker-uti_cns_0008665-snap-gene-0.5-mRNA-1"/>
    </source>
</evidence>
<organism evidence="1 2">
    <name type="scientific">Macrostomum lignano</name>
    <dbReference type="NCBI Taxonomy" id="282301"/>
    <lineage>
        <taxon>Eukaryota</taxon>
        <taxon>Metazoa</taxon>
        <taxon>Spiralia</taxon>
        <taxon>Lophotrochozoa</taxon>
        <taxon>Platyhelminthes</taxon>
        <taxon>Rhabditophora</taxon>
        <taxon>Macrostomorpha</taxon>
        <taxon>Macrostomida</taxon>
        <taxon>Macrostomidae</taxon>
        <taxon>Macrostomum</taxon>
    </lineage>
</organism>
<accession>A0A1I8HXQ9</accession>
<dbReference type="SUPFAM" id="SSF49785">
    <property type="entry name" value="Galactose-binding domain-like"/>
    <property type="match status" value="1"/>
</dbReference>
<evidence type="ECO:0000313" key="1">
    <source>
        <dbReference type="Proteomes" id="UP000095280"/>
    </source>
</evidence>
<dbReference type="Pfam" id="PF22633">
    <property type="entry name" value="F5_F8_type_C_2"/>
    <property type="match status" value="1"/>
</dbReference>
<dbReference type="Proteomes" id="UP000095280">
    <property type="component" value="Unplaced"/>
</dbReference>
<dbReference type="PANTHER" id="PTHR45713">
    <property type="entry name" value="FTP DOMAIN-CONTAINING PROTEIN"/>
    <property type="match status" value="1"/>
</dbReference>
<protein>
    <submittedName>
        <fullName evidence="2">FTP domain-containing protein</fullName>
    </submittedName>
</protein>
<dbReference type="AlphaFoldDB" id="A0A1I8HXQ9"/>
<sequence length="246" mass="26991">AEGNGSVKTPRPLPLLLAAAAAFAFATGLAICSQSFLRPDSCAPTALASAAVNFSGAVGSLLACALRCTRTDWCAAMLSDDSDCELIDSMLFYESWIGQGADCPDGLYEKHQGNEWLAFSSCEQKDVTHNASCGRAMDRNTNRVFYDGSCTHTNTSAHNWWRASLPQRAYIDHVVLYNRLQSSAAYRPNNFTISLDGAVFASYFEPRSFSVKYFGCNRVGQTVQVDQHFSDILTLCEVIAYGRWFP</sequence>
<dbReference type="InterPro" id="IPR051941">
    <property type="entry name" value="BG_Antigen-Binding_Lectin"/>
</dbReference>
<proteinExistence type="predicted"/>